<sequence>MLRSMTLFPAPSFSTQLVYIKGAKLIPSLAAISFMGGLRIFDIFEITLTSLSPAQV</sequence>
<keyword evidence="2" id="KW-1185">Reference proteome</keyword>
<dbReference type="Gramene" id="PRQ37108">
    <property type="protein sequence ID" value="PRQ37108"/>
    <property type="gene ID" value="RchiOBHm_Chr4g0398921"/>
</dbReference>
<evidence type="ECO:0000313" key="2">
    <source>
        <dbReference type="Proteomes" id="UP000238479"/>
    </source>
</evidence>
<organism evidence="1 2">
    <name type="scientific">Rosa chinensis</name>
    <name type="common">China rose</name>
    <dbReference type="NCBI Taxonomy" id="74649"/>
    <lineage>
        <taxon>Eukaryota</taxon>
        <taxon>Viridiplantae</taxon>
        <taxon>Streptophyta</taxon>
        <taxon>Embryophyta</taxon>
        <taxon>Tracheophyta</taxon>
        <taxon>Spermatophyta</taxon>
        <taxon>Magnoliopsida</taxon>
        <taxon>eudicotyledons</taxon>
        <taxon>Gunneridae</taxon>
        <taxon>Pentapetalae</taxon>
        <taxon>rosids</taxon>
        <taxon>fabids</taxon>
        <taxon>Rosales</taxon>
        <taxon>Rosaceae</taxon>
        <taxon>Rosoideae</taxon>
        <taxon>Rosoideae incertae sedis</taxon>
        <taxon>Rosa</taxon>
    </lineage>
</organism>
<gene>
    <name evidence="1" type="ORF">RchiOBHm_Chr4g0398921</name>
</gene>
<dbReference type="EMBL" id="PDCK01000042">
    <property type="protein sequence ID" value="PRQ37108.1"/>
    <property type="molecule type" value="Genomic_DNA"/>
</dbReference>
<evidence type="ECO:0000313" key="1">
    <source>
        <dbReference type="EMBL" id="PRQ37108.1"/>
    </source>
</evidence>
<proteinExistence type="predicted"/>
<dbReference type="Proteomes" id="UP000238479">
    <property type="component" value="Chromosome 4"/>
</dbReference>
<accession>A0A2P6QSF3</accession>
<protein>
    <submittedName>
        <fullName evidence="1">Uncharacterized protein</fullName>
    </submittedName>
</protein>
<reference evidence="1 2" key="1">
    <citation type="journal article" date="2018" name="Nat. Genet.">
        <title>The Rosa genome provides new insights in the design of modern roses.</title>
        <authorList>
            <person name="Bendahmane M."/>
        </authorList>
    </citation>
    <scope>NUCLEOTIDE SEQUENCE [LARGE SCALE GENOMIC DNA]</scope>
    <source>
        <strain evidence="2">cv. Old Blush</strain>
    </source>
</reference>
<dbReference type="AlphaFoldDB" id="A0A2P6QSF3"/>
<name>A0A2P6QSF3_ROSCH</name>
<comment type="caution">
    <text evidence="1">The sequence shown here is derived from an EMBL/GenBank/DDBJ whole genome shotgun (WGS) entry which is preliminary data.</text>
</comment>